<evidence type="ECO:0008006" key="6">
    <source>
        <dbReference type="Google" id="ProtNLM"/>
    </source>
</evidence>
<reference evidence="4 5" key="1">
    <citation type="submission" date="2021-03" db="EMBL/GenBank/DDBJ databases">
        <title>Leishmania (Mundinia) martiniquensis Genome sequencing and assembly.</title>
        <authorList>
            <person name="Almutairi H."/>
            <person name="Gatherer D."/>
        </authorList>
    </citation>
    <scope>NUCLEOTIDE SEQUENCE [LARGE SCALE GENOMIC DNA]</scope>
    <source>
        <strain evidence="4">LSCM1</strain>
    </source>
</reference>
<dbReference type="RefSeq" id="XP_067176182.1">
    <property type="nucleotide sequence ID" value="XM_067319633.1"/>
</dbReference>
<name>A0A836GCB1_9TRYP</name>
<dbReference type="Pfam" id="PF04925">
    <property type="entry name" value="SHQ1"/>
    <property type="match status" value="1"/>
</dbReference>
<dbReference type="GO" id="GO:0005654">
    <property type="term" value="C:nucleoplasm"/>
    <property type="evidence" value="ECO:0007669"/>
    <property type="project" value="TreeGrafter"/>
</dbReference>
<dbReference type="GO" id="GO:0000493">
    <property type="term" value="P:box H/ACA snoRNP assembly"/>
    <property type="evidence" value="ECO:0007669"/>
    <property type="project" value="InterPro"/>
</dbReference>
<sequence length="583" mass="64155">MITPVFECNQDGGFVVVRLVLSAICKVTGAVFDIHETQFTFYCSPYYLRLRFDQHLQEGRGERATYDVAANVLTVYLPKANAEEVFTKLDNPAYLIATERQRASLIQVLGETNSNDAASGAGDEAEETEFVQSLPNATVPDSAADRSDNAASAEHCSYGFANAFSGLFHKMDADVVREVVCLRDSPDCTTPEERRRLRLADEMNDFDEDVLLFSFEDADREVARVLRYVPALINDFKSALEGSVVEPGRGPSASPVVLASIPEAEACASRRHGAEPLEEEEATLLGSSDARPVTVWCGNVADFKKPLIEELPSADDVQPALPFEAIACDAAAVSASSRTAANTASAPCPRTRLAIPRVRPMLRFTQDEAAVLMRATLPRLLFPPSPAEVEALTADLLFSEAYDDLVTEGSGCSESLWNLTQLSPALSYLDPADTLYEACVAFARRALVYPLHRHCALLQRVWAVVGTRLLLGRNYTVRALLRVRIILSHAEHKHLLATIYLDPLIAYWMHVSDADDRLMRMALEIHEHVSRTEPTTVSTAPKPGTSALHSVLAGTQRVTLYPLTLAYLRLPLSEETEDDWREG</sequence>
<comment type="similarity">
    <text evidence="1">Belongs to the SHQ1 family.</text>
</comment>
<dbReference type="PANTHER" id="PTHR12967">
    <property type="entry name" value="PROTEIN SHQ1 HOMOLOG"/>
    <property type="match status" value="1"/>
</dbReference>
<dbReference type="InterPro" id="IPR039742">
    <property type="entry name" value="Shq1"/>
</dbReference>
<dbReference type="InterPro" id="IPR007009">
    <property type="entry name" value="Shq1_C"/>
</dbReference>
<dbReference type="InterPro" id="IPR048696">
    <property type="entry name" value="SHQ1-like_CS"/>
</dbReference>
<organism evidence="4 5">
    <name type="scientific">Leishmania martiniquensis</name>
    <dbReference type="NCBI Taxonomy" id="1580590"/>
    <lineage>
        <taxon>Eukaryota</taxon>
        <taxon>Discoba</taxon>
        <taxon>Euglenozoa</taxon>
        <taxon>Kinetoplastea</taxon>
        <taxon>Metakinetoplastina</taxon>
        <taxon>Trypanosomatida</taxon>
        <taxon>Trypanosomatidae</taxon>
        <taxon>Leishmaniinae</taxon>
        <taxon>Leishmania</taxon>
    </lineage>
</organism>
<dbReference type="GO" id="GO:0051082">
    <property type="term" value="F:unfolded protein binding"/>
    <property type="evidence" value="ECO:0007669"/>
    <property type="project" value="TreeGrafter"/>
</dbReference>
<protein>
    <recommendedName>
        <fullName evidence="6">Shq1 protein domain-containing protein</fullName>
    </recommendedName>
</protein>
<keyword evidence="5" id="KW-1185">Reference proteome</keyword>
<dbReference type="Pfam" id="PF21413">
    <property type="entry name" value="SHQ1-like_CS"/>
    <property type="match status" value="1"/>
</dbReference>
<dbReference type="KEGG" id="lmat:92512145"/>
<dbReference type="GeneID" id="92512145"/>
<dbReference type="Gene3D" id="2.60.40.790">
    <property type="match status" value="1"/>
</dbReference>
<evidence type="ECO:0000256" key="1">
    <source>
        <dbReference type="ARBA" id="ARBA00005607"/>
    </source>
</evidence>
<dbReference type="InterPro" id="IPR008978">
    <property type="entry name" value="HSP20-like_chaperone"/>
</dbReference>
<evidence type="ECO:0000313" key="5">
    <source>
        <dbReference type="Proteomes" id="UP000673552"/>
    </source>
</evidence>
<dbReference type="AlphaFoldDB" id="A0A836GCB1"/>
<dbReference type="PANTHER" id="PTHR12967:SF0">
    <property type="entry name" value="PROTEIN SHQ1 HOMOLOG"/>
    <property type="match status" value="1"/>
</dbReference>
<dbReference type="GO" id="GO:0005737">
    <property type="term" value="C:cytoplasm"/>
    <property type="evidence" value="ECO:0007669"/>
    <property type="project" value="TreeGrafter"/>
</dbReference>
<dbReference type="Proteomes" id="UP000673552">
    <property type="component" value="Chromosome 32"/>
</dbReference>
<dbReference type="EMBL" id="JAFEUZ010000032">
    <property type="protein sequence ID" value="KAG5470789.1"/>
    <property type="molecule type" value="Genomic_DNA"/>
</dbReference>
<evidence type="ECO:0000259" key="3">
    <source>
        <dbReference type="Pfam" id="PF21413"/>
    </source>
</evidence>
<evidence type="ECO:0000259" key="2">
    <source>
        <dbReference type="Pfam" id="PF04925"/>
    </source>
</evidence>
<dbReference type="FunFam" id="2.60.40.790:FF:000080">
    <property type="entry name" value="Protein SHQ1 homolog"/>
    <property type="match status" value="1"/>
</dbReference>
<accession>A0A836GCB1</accession>
<evidence type="ECO:0000313" key="4">
    <source>
        <dbReference type="EMBL" id="KAG5470789.1"/>
    </source>
</evidence>
<dbReference type="OrthoDB" id="73639at2759"/>
<comment type="caution">
    <text evidence="4">The sequence shown here is derived from an EMBL/GenBank/DDBJ whole genome shotgun (WGS) entry which is preliminary data.</text>
</comment>
<feature type="domain" description="Shq1 C-terminal" evidence="2">
    <location>
        <begin position="362"/>
        <end position="528"/>
    </location>
</feature>
<gene>
    <name evidence="4" type="ORF">LSCM1_02039</name>
</gene>
<feature type="domain" description="SHQ1-like CS" evidence="3">
    <location>
        <begin position="3"/>
        <end position="90"/>
    </location>
</feature>
<proteinExistence type="inferred from homology"/>